<keyword evidence="2" id="KW-1185">Reference proteome</keyword>
<reference evidence="1 2" key="1">
    <citation type="submission" date="2015-05" db="EMBL/GenBank/DDBJ databases">
        <title>Comparison of genome.</title>
        <authorList>
            <person name="Zheng Z."/>
            <person name="Sun M."/>
        </authorList>
    </citation>
    <scope>NUCLEOTIDE SEQUENCE [LARGE SCALE GENOMIC DNA]</scope>
    <source>
        <strain evidence="1 2">G25-74</strain>
    </source>
</reference>
<accession>A0A177ZXF8</accession>
<evidence type="ECO:0000313" key="1">
    <source>
        <dbReference type="EMBL" id="OAK72615.1"/>
    </source>
</evidence>
<evidence type="ECO:0000313" key="2">
    <source>
        <dbReference type="Proteomes" id="UP000077881"/>
    </source>
</evidence>
<comment type="caution">
    <text evidence="1">The sequence shown here is derived from an EMBL/GenBank/DDBJ whole genome shotgun (WGS) entry which is preliminary data.</text>
</comment>
<dbReference type="STRING" id="217031.ABB05_08505"/>
<proteinExistence type="predicted"/>
<dbReference type="Proteomes" id="UP000077881">
    <property type="component" value="Unassembled WGS sequence"/>
</dbReference>
<name>A0A177ZXF8_9BACI</name>
<dbReference type="AlphaFoldDB" id="A0A177ZXF8"/>
<dbReference type="EMBL" id="LDJR01000037">
    <property type="protein sequence ID" value="OAK72615.1"/>
    <property type="molecule type" value="Genomic_DNA"/>
</dbReference>
<protein>
    <submittedName>
        <fullName evidence="1">Uncharacterized protein</fullName>
    </submittedName>
</protein>
<gene>
    <name evidence="1" type="ORF">ABB05_08505</name>
</gene>
<organism evidence="1 2">
    <name type="scientific">Lederbergia galactosidilytica</name>
    <dbReference type="NCBI Taxonomy" id="217031"/>
    <lineage>
        <taxon>Bacteria</taxon>
        <taxon>Bacillati</taxon>
        <taxon>Bacillota</taxon>
        <taxon>Bacilli</taxon>
        <taxon>Bacillales</taxon>
        <taxon>Bacillaceae</taxon>
        <taxon>Lederbergia</taxon>
    </lineage>
</organism>
<sequence length="104" mass="11801">MCIIHKYLNLGFVYPHTSIWYEVFFITSKDKEDKFRLMLDQVLGVNGARLAGAESIGIATYRMTSADEATGRRGLSLLPGRRELNRCPSNNLSQYKAKNAFHCL</sequence>
<dbReference type="PATRIC" id="fig|217031.6.peg.1797"/>